<keyword evidence="12 14" id="KW-0472">Membrane</keyword>
<dbReference type="GO" id="GO:0042597">
    <property type="term" value="C:periplasmic space"/>
    <property type="evidence" value="ECO:0007669"/>
    <property type="project" value="UniProtKB-SubCell"/>
</dbReference>
<dbReference type="SUPFAM" id="SSF52266">
    <property type="entry name" value="SGNH hydrolase"/>
    <property type="match status" value="1"/>
</dbReference>
<dbReference type="InterPro" id="IPR031811">
    <property type="entry name" value="ALGX/ALGJ_SGNH-like"/>
</dbReference>
<comment type="subcellular location">
    <subcellularLocation>
        <location evidence="2">Cell inner membrane</location>
        <topology evidence="2">Peripheral membrane protein</topology>
        <orientation evidence="2">Periplasmic side</orientation>
    </subcellularLocation>
    <subcellularLocation>
        <location evidence="1">Periplasm</location>
    </subcellularLocation>
</comment>
<keyword evidence="6" id="KW-1003">Cell membrane</keyword>
<evidence type="ECO:0000259" key="15">
    <source>
        <dbReference type="Pfam" id="PF16822"/>
    </source>
</evidence>
<reference evidence="16" key="2">
    <citation type="submission" date="2020-09" db="EMBL/GenBank/DDBJ databases">
        <authorList>
            <person name="Sun Q."/>
            <person name="Ohkuma M."/>
        </authorList>
    </citation>
    <scope>NUCLEOTIDE SEQUENCE</scope>
    <source>
        <strain evidence="16">JCM 14371</strain>
    </source>
</reference>
<accession>A0A917PH75</accession>
<evidence type="ECO:0000256" key="7">
    <source>
        <dbReference type="ARBA" id="ARBA00022519"/>
    </source>
</evidence>
<dbReference type="CDD" id="cd14442">
    <property type="entry name" value="AlgJ_like"/>
    <property type="match status" value="1"/>
</dbReference>
<reference evidence="16" key="1">
    <citation type="journal article" date="2014" name="Int. J. Syst. Evol. Microbiol.">
        <title>Complete genome sequence of Corynebacterium casei LMG S-19264T (=DSM 44701T), isolated from a smear-ripened cheese.</title>
        <authorList>
            <consortium name="US DOE Joint Genome Institute (JGI-PGF)"/>
            <person name="Walter F."/>
            <person name="Albersmeier A."/>
            <person name="Kalinowski J."/>
            <person name="Ruckert C."/>
        </authorList>
    </citation>
    <scope>NUCLEOTIDE SEQUENCE</scope>
    <source>
        <strain evidence="16">JCM 14371</strain>
    </source>
</reference>
<dbReference type="GO" id="GO:0005886">
    <property type="term" value="C:plasma membrane"/>
    <property type="evidence" value="ECO:0007669"/>
    <property type="project" value="UniProtKB-SubCell"/>
</dbReference>
<evidence type="ECO:0000256" key="10">
    <source>
        <dbReference type="ARBA" id="ARBA00022764"/>
    </source>
</evidence>
<dbReference type="InterPro" id="IPR034657">
    <property type="entry name" value="AlgJ"/>
</dbReference>
<evidence type="ECO:0000256" key="11">
    <source>
        <dbReference type="ARBA" id="ARBA00022841"/>
    </source>
</evidence>
<dbReference type="EMBL" id="BMOE01000007">
    <property type="protein sequence ID" value="GGJ77651.1"/>
    <property type="molecule type" value="Genomic_DNA"/>
</dbReference>
<dbReference type="Pfam" id="PF16822">
    <property type="entry name" value="ALGX"/>
    <property type="match status" value="1"/>
</dbReference>
<evidence type="ECO:0000313" key="16">
    <source>
        <dbReference type="EMBL" id="GGJ77651.1"/>
    </source>
</evidence>
<comment type="similarity">
    <text evidence="4">Belongs to the AlgJ family.</text>
</comment>
<evidence type="ECO:0000313" key="17">
    <source>
        <dbReference type="Proteomes" id="UP000635726"/>
    </source>
</evidence>
<evidence type="ECO:0000256" key="3">
    <source>
        <dbReference type="ARBA" id="ARBA00005182"/>
    </source>
</evidence>
<keyword evidence="8" id="KW-0808">Transferase</keyword>
<keyword evidence="10" id="KW-0574">Periplasm</keyword>
<gene>
    <name evidence="16" type="primary">algJ</name>
    <name evidence="16" type="ORF">GCM10008939_22100</name>
</gene>
<keyword evidence="17" id="KW-1185">Reference proteome</keyword>
<dbReference type="GO" id="GO:0016740">
    <property type="term" value="F:transferase activity"/>
    <property type="evidence" value="ECO:0007669"/>
    <property type="project" value="UniProtKB-KW"/>
</dbReference>
<evidence type="ECO:0000256" key="14">
    <source>
        <dbReference type="SAM" id="Phobius"/>
    </source>
</evidence>
<sequence>MTEFAQDTLKNNIDQPGTPAVLRWMPGAFLIAAVVTGAALTLTSKGARDFPKDQEVVTGKWAHTYETGLDAGVPFRDPAVKLWGTTNYRLFGEAREGALVGADGWLYTSEEFETTDTVTDAREVQKKLAFVREVRDALAAQGAHLIVAVIPAKTRVYPEHLGAYKVPAVKAALYEQFRESVTALGVPAPDLLQVLQQHKAQGNLFVRTDTHWTPLGAKIAADTLAKTVRETWPTLDLPEVSFETTSSAAPQKTGDLLRYLPLPAGEGPQAAEVHVPTTTQVGESGGGLLGDAEVSVTLVGTSYSAIKDWNFEGALKEALHTDVLNAADPGKGPVVPMRAYLKSQALKDAPPKLVIWEIPERFLRFQYPEESR</sequence>
<evidence type="ECO:0000256" key="4">
    <source>
        <dbReference type="ARBA" id="ARBA00006038"/>
    </source>
</evidence>
<keyword evidence="7" id="KW-0997">Cell inner membrane</keyword>
<evidence type="ECO:0000256" key="5">
    <source>
        <dbReference type="ARBA" id="ARBA00016086"/>
    </source>
</evidence>
<evidence type="ECO:0000256" key="2">
    <source>
        <dbReference type="ARBA" id="ARBA00004587"/>
    </source>
</evidence>
<feature type="domain" description="AlgX/AlgJ SGNH hydrolase-like" evidence="15">
    <location>
        <begin position="99"/>
        <end position="360"/>
    </location>
</feature>
<comment type="pathway">
    <text evidence="3">Glycan biosynthesis; alginate biosynthesis.</text>
</comment>
<evidence type="ECO:0000256" key="8">
    <source>
        <dbReference type="ARBA" id="ARBA00022679"/>
    </source>
</evidence>
<evidence type="ECO:0000256" key="12">
    <source>
        <dbReference type="ARBA" id="ARBA00023136"/>
    </source>
</evidence>
<comment type="caution">
    <text evidence="16">The sequence shown here is derived from an EMBL/GenBank/DDBJ whole genome shotgun (WGS) entry which is preliminary data.</text>
</comment>
<dbReference type="Proteomes" id="UP000635726">
    <property type="component" value="Unassembled WGS sequence"/>
</dbReference>
<dbReference type="AlphaFoldDB" id="A0A917PH75"/>
<dbReference type="RefSeq" id="WP_188963347.1">
    <property type="nucleotide sequence ID" value="NZ_BMOE01000007.1"/>
</dbReference>
<evidence type="ECO:0000256" key="9">
    <source>
        <dbReference type="ARBA" id="ARBA00022729"/>
    </source>
</evidence>
<evidence type="ECO:0000256" key="6">
    <source>
        <dbReference type="ARBA" id="ARBA00022475"/>
    </source>
</evidence>
<protein>
    <recommendedName>
        <fullName evidence="5">Probable alginate O-acetylase AlgJ</fullName>
    </recommendedName>
    <alternativeName>
        <fullName evidence="13">Alginate biosynthesis protein AlgJ</fullName>
    </alternativeName>
</protein>
<name>A0A917PH75_9DEIO</name>
<evidence type="ECO:0000256" key="1">
    <source>
        <dbReference type="ARBA" id="ARBA00004418"/>
    </source>
</evidence>
<keyword evidence="14" id="KW-0812">Transmembrane</keyword>
<evidence type="ECO:0000256" key="13">
    <source>
        <dbReference type="ARBA" id="ARBA00031031"/>
    </source>
</evidence>
<keyword evidence="9" id="KW-0732">Signal</keyword>
<keyword evidence="11" id="KW-0016">Alginate biosynthesis</keyword>
<proteinExistence type="inferred from homology"/>
<feature type="transmembrane region" description="Helical" evidence="14">
    <location>
        <begin position="20"/>
        <end position="42"/>
    </location>
</feature>
<organism evidence="16 17">
    <name type="scientific">Deinococcus aquiradiocola</name>
    <dbReference type="NCBI Taxonomy" id="393059"/>
    <lineage>
        <taxon>Bacteria</taxon>
        <taxon>Thermotogati</taxon>
        <taxon>Deinococcota</taxon>
        <taxon>Deinococci</taxon>
        <taxon>Deinococcales</taxon>
        <taxon>Deinococcaceae</taxon>
        <taxon>Deinococcus</taxon>
    </lineage>
</organism>
<keyword evidence="14" id="KW-1133">Transmembrane helix</keyword>
<dbReference type="GO" id="GO:0042121">
    <property type="term" value="P:alginic acid biosynthetic process"/>
    <property type="evidence" value="ECO:0007669"/>
    <property type="project" value="UniProtKB-KW"/>
</dbReference>